<keyword evidence="4" id="KW-1185">Reference proteome</keyword>
<reference evidence="4" key="1">
    <citation type="submission" date="2016-10" db="EMBL/GenBank/DDBJ databases">
        <authorList>
            <person name="Varghese N."/>
            <person name="Submissions S."/>
        </authorList>
    </citation>
    <scope>NUCLEOTIDE SEQUENCE [LARGE SCALE GENOMIC DNA]</scope>
    <source>
        <strain evidence="4">ATCC 700689</strain>
    </source>
</reference>
<dbReference type="InterPro" id="IPR006680">
    <property type="entry name" value="Amidohydro-rel"/>
</dbReference>
<feature type="domain" description="Amidohydrolase-related" evidence="2">
    <location>
        <begin position="15"/>
        <end position="288"/>
    </location>
</feature>
<dbReference type="InterPro" id="IPR032466">
    <property type="entry name" value="Metal_Hydrolase"/>
</dbReference>
<proteinExistence type="inferred from homology"/>
<gene>
    <name evidence="3" type="ORF">SAMN05216605_107319</name>
</gene>
<accession>A0A1G8EDB9</accession>
<dbReference type="OrthoDB" id="9787654at2"/>
<dbReference type="SUPFAM" id="SSF51556">
    <property type="entry name" value="Metallo-dependent hydrolases"/>
    <property type="match status" value="1"/>
</dbReference>
<comment type="similarity">
    <text evidence="1">Belongs to the metallo-dependent hydrolases superfamily.</text>
</comment>
<dbReference type="STRING" id="89065.SAMN05216605_107319"/>
<dbReference type="Gene3D" id="3.20.20.140">
    <property type="entry name" value="Metal-dependent hydrolases"/>
    <property type="match status" value="1"/>
</dbReference>
<dbReference type="InterPro" id="IPR052350">
    <property type="entry name" value="Metallo-dep_Lactonases"/>
</dbReference>
<dbReference type="AlphaFoldDB" id="A0A1G8EDB9"/>
<name>A0A1G8EDB9_9PSED</name>
<dbReference type="PANTHER" id="PTHR43569:SF2">
    <property type="entry name" value="AMIDOHYDROLASE-RELATED DOMAIN-CONTAINING PROTEIN"/>
    <property type="match status" value="1"/>
</dbReference>
<evidence type="ECO:0000259" key="2">
    <source>
        <dbReference type="Pfam" id="PF04909"/>
    </source>
</evidence>
<dbReference type="Proteomes" id="UP000182894">
    <property type="component" value="Unassembled WGS sequence"/>
</dbReference>
<dbReference type="GO" id="GO:0016787">
    <property type="term" value="F:hydrolase activity"/>
    <property type="evidence" value="ECO:0007669"/>
    <property type="project" value="InterPro"/>
</dbReference>
<sequence>MSSQETRHSVATLRVDAHQHFWRYRAQEYPWIGDRHGALRRDFLPEDLKPLLDQHGIAGCIAVQARHSLDETDTLLDLAARHPWILGVVGWVDLRAPDLERQLERRAESEKLVGLRHLVQDEPSPSLFMQDPSFARGVRLLQARGLTYDLLIKDADLQAAAGFCQHHDEHTIVLDHLGKPDVSQEDPIAWADRIAPLAALPHVSCKLSGLITEADWQQWRPVELLPYLYLALELFGPQRLMFGSDWPVCQLAGTYSDVHRLFESALRELSADEQAAIRGGNAIRLYGLKGNCP</sequence>
<dbReference type="Pfam" id="PF04909">
    <property type="entry name" value="Amidohydro_2"/>
    <property type="match status" value="1"/>
</dbReference>
<protein>
    <submittedName>
        <fullName evidence="3">L-fuconolactonase</fullName>
    </submittedName>
</protein>
<evidence type="ECO:0000256" key="1">
    <source>
        <dbReference type="ARBA" id="ARBA00038310"/>
    </source>
</evidence>
<dbReference type="EMBL" id="FNCO01000007">
    <property type="protein sequence ID" value="SDH67887.1"/>
    <property type="molecule type" value="Genomic_DNA"/>
</dbReference>
<evidence type="ECO:0000313" key="4">
    <source>
        <dbReference type="Proteomes" id="UP000182894"/>
    </source>
</evidence>
<evidence type="ECO:0000313" key="3">
    <source>
        <dbReference type="EMBL" id="SDH67887.1"/>
    </source>
</evidence>
<organism evidence="3 4">
    <name type="scientific">Pseudomonas abietaniphila</name>
    <dbReference type="NCBI Taxonomy" id="89065"/>
    <lineage>
        <taxon>Bacteria</taxon>
        <taxon>Pseudomonadati</taxon>
        <taxon>Pseudomonadota</taxon>
        <taxon>Gammaproteobacteria</taxon>
        <taxon>Pseudomonadales</taxon>
        <taxon>Pseudomonadaceae</taxon>
        <taxon>Pseudomonas</taxon>
    </lineage>
</organism>
<dbReference type="PANTHER" id="PTHR43569">
    <property type="entry name" value="AMIDOHYDROLASE"/>
    <property type="match status" value="1"/>
</dbReference>
<dbReference type="RefSeq" id="WP_074753458.1">
    <property type="nucleotide sequence ID" value="NZ_FNCO01000007.1"/>
</dbReference>